<proteinExistence type="predicted"/>
<feature type="domain" description="HNH nuclease" evidence="1">
    <location>
        <begin position="193"/>
        <end position="247"/>
    </location>
</feature>
<evidence type="ECO:0000313" key="2">
    <source>
        <dbReference type="EMBL" id="SVC79013.1"/>
    </source>
</evidence>
<dbReference type="CDD" id="cd00085">
    <property type="entry name" value="HNHc"/>
    <property type="match status" value="1"/>
</dbReference>
<organism evidence="2">
    <name type="scientific">marine metagenome</name>
    <dbReference type="NCBI Taxonomy" id="408172"/>
    <lineage>
        <taxon>unclassified sequences</taxon>
        <taxon>metagenomes</taxon>
        <taxon>ecological metagenomes</taxon>
    </lineage>
</organism>
<gene>
    <name evidence="2" type="ORF">METZ01_LOCUS331867</name>
</gene>
<reference evidence="2" key="1">
    <citation type="submission" date="2018-05" db="EMBL/GenBank/DDBJ databases">
        <authorList>
            <person name="Lanie J.A."/>
            <person name="Ng W.-L."/>
            <person name="Kazmierczak K.M."/>
            <person name="Andrzejewski T.M."/>
            <person name="Davidsen T.M."/>
            <person name="Wayne K.J."/>
            <person name="Tettelin H."/>
            <person name="Glass J.I."/>
            <person name="Rusch D."/>
            <person name="Podicherti R."/>
            <person name="Tsui H.-C.T."/>
            <person name="Winkler M.E."/>
        </authorList>
    </citation>
    <scope>NUCLEOTIDE SEQUENCE</scope>
</reference>
<dbReference type="AlphaFoldDB" id="A0A382Q081"/>
<accession>A0A382Q081</accession>
<dbReference type="SMART" id="SM00507">
    <property type="entry name" value="HNHc"/>
    <property type="match status" value="1"/>
</dbReference>
<protein>
    <recommendedName>
        <fullName evidence="1">HNH nuclease domain-containing protein</fullName>
    </recommendedName>
</protein>
<dbReference type="Pfam" id="PF13395">
    <property type="entry name" value="HNH_4"/>
    <property type="match status" value="1"/>
</dbReference>
<evidence type="ECO:0000259" key="1">
    <source>
        <dbReference type="SMART" id="SM00507"/>
    </source>
</evidence>
<dbReference type="EMBL" id="UINC01111071">
    <property type="protein sequence ID" value="SVC79013.1"/>
    <property type="molecule type" value="Genomic_DNA"/>
</dbReference>
<name>A0A382Q081_9ZZZZ</name>
<dbReference type="Gene3D" id="1.10.30.50">
    <property type="match status" value="1"/>
</dbReference>
<feature type="non-terminal residue" evidence="2">
    <location>
        <position position="320"/>
    </location>
</feature>
<dbReference type="InterPro" id="IPR003615">
    <property type="entry name" value="HNH_nuc"/>
</dbReference>
<sequence length="320" mass="37326">MNVKFANVDYWKAIILFGLNQATYKIALGKTLLELAQNKRNEIDWHLLSKAYFDNYINRLATSSRAQQSNPARKTVMEKIVNLYQLNKINYDEAISKVGSEAFNDVIPRFQTIGTDKTIAGEKFYHFIHGEKLFLHDSVFQIQEMYNDELIAEINARWSLLEGAFTIANGNCELTNDIRDVYLLNGYERTNLTNNIPFLQGYQGNLCFYCTEKINADNIHVDHVLPRQFIQNDEIWNLVLSHSLCNQHKSDSLVGKHYLEKLLARNENIIGSNHPWKKKIIEALGMTSDKRARSLWNHYENARIVLRNNYWENSPEYNRE</sequence>